<evidence type="ECO:0000313" key="2">
    <source>
        <dbReference type="Proteomes" id="UP001374599"/>
    </source>
</evidence>
<keyword evidence="2" id="KW-1185">Reference proteome</keyword>
<gene>
    <name evidence="1" type="ORF">AN2V17_11900</name>
</gene>
<sequence>MRIEWKETTINNQWVDRDTKDLIAMNTDADTSSHCLTLTDKRDQTIDGFGACFNELGWIALNKIDDKQREEVIKNFFDQEHGAKFNFCRMPIGASDYAAQWYSLNEQENDFEMKHFSIERDRSYLIPYINSAKKYKKDLKLFASPWSPPTWMKFPKAYNYGRLIMKEEYLKAYALYFLKFIEAYEKEGIRIDQIHIQNEPFADQKFPSCLWSGEQFRQFIGEYLGPLFEKENVDTQIWLGTLNGPEQMKFLPTGTIILDIFDEYVDHVLFDKMAKKYISGVGYQWAGREAIQRTRESYPDMKLIQTENECGDGNNTWEYARYVFNLMRHYFRNGVSSYTYWNMVLEPGGSSTWGWKQNSLVTVDPKTEEVIYNPEFYVMKHFSGYVKPGAKRIEVKGPWSGAAVAFENPNQEIIVVAANNVNYSRDMSININKKNIRVNLKGYSFNTFVITL</sequence>
<accession>A0ACB5UH84</accession>
<protein>
    <submittedName>
        <fullName evidence="1">Glycoside hydrolase family 30 protein</fullName>
    </submittedName>
</protein>
<organism evidence="1 2">
    <name type="scientific">Vallitalea maricola</name>
    <dbReference type="NCBI Taxonomy" id="3074433"/>
    <lineage>
        <taxon>Bacteria</taxon>
        <taxon>Bacillati</taxon>
        <taxon>Bacillota</taxon>
        <taxon>Clostridia</taxon>
        <taxon>Lachnospirales</taxon>
        <taxon>Vallitaleaceae</taxon>
        <taxon>Vallitalea</taxon>
    </lineage>
</organism>
<proteinExistence type="predicted"/>
<reference evidence="1" key="1">
    <citation type="submission" date="2023-09" db="EMBL/GenBank/DDBJ databases">
        <title>Vallitalea sediminicola and Vallitalea maricola sp. nov., anaerobic bacteria isolated from marine sediment.</title>
        <authorList>
            <person name="Hirano S."/>
            <person name="Maeda A."/>
            <person name="Terahara T."/>
            <person name="Mori K."/>
            <person name="Hamada M."/>
            <person name="Matsumoto R."/>
            <person name="Kobayashi T."/>
        </authorList>
    </citation>
    <scope>NUCLEOTIDE SEQUENCE</scope>
    <source>
        <strain evidence="1">AN17-2</strain>
    </source>
</reference>
<name>A0ACB5UH84_9FIRM</name>
<comment type="caution">
    <text evidence="1">The sequence shown here is derived from an EMBL/GenBank/DDBJ whole genome shotgun (WGS) entry which is preliminary data.</text>
</comment>
<dbReference type="EMBL" id="BTPU01000018">
    <property type="protein sequence ID" value="GMQ61960.1"/>
    <property type="molecule type" value="Genomic_DNA"/>
</dbReference>
<dbReference type="Proteomes" id="UP001374599">
    <property type="component" value="Unassembled WGS sequence"/>
</dbReference>
<keyword evidence="1" id="KW-0378">Hydrolase</keyword>
<evidence type="ECO:0000313" key="1">
    <source>
        <dbReference type="EMBL" id="GMQ61960.1"/>
    </source>
</evidence>